<comment type="caution">
    <text evidence="12">The sequence shown here is derived from an EMBL/GenBank/DDBJ whole genome shotgun (WGS) entry which is preliminary data.</text>
</comment>
<dbReference type="PROSITE" id="PS00687">
    <property type="entry name" value="ALDEHYDE_DEHYDR_GLU"/>
    <property type="match status" value="1"/>
</dbReference>
<evidence type="ECO:0000256" key="5">
    <source>
        <dbReference type="ARBA" id="ARBA00048142"/>
    </source>
</evidence>
<dbReference type="InterPro" id="IPR025703">
    <property type="entry name" value="Bifunct_PutA"/>
</dbReference>
<dbReference type="InterPro" id="IPR016160">
    <property type="entry name" value="Ald_DH_CS_CYS"/>
</dbReference>
<dbReference type="GO" id="GO:0003842">
    <property type="term" value="F:L-glutamate gamma-semialdehyde dehydrogenase activity"/>
    <property type="evidence" value="ECO:0007669"/>
    <property type="project" value="UniProtKB-EC"/>
</dbReference>
<sequence>MRELEERIQTIGHQMWAEMQSRSDTHPRGWIDRLLAQLLADDQFRLQGLRFVDTVPVLTDDAQLVNHFREYFSVLEGSRLPPLLAWGIRRSTSPALPTMLAPVIRTAVRRVAQRFIAAEDADGILGCVAKLHGRGIRASLDMLGEATVSEAEALGYQQAYLDLIARASEVSKASDRDTDLNLSIKVSSLYSQISAVDSEGSIIQLAERLKPICHAAMTAGLTLTLDMEQYDYKAIILQLFKRLAMEESLRQWKGMGIAIQAYLRDADSDLDELLAWVELRGTPIMVRLVRGAYWDMETVVARQQGWPVPVWPTKGETDACYERSLVRLFESPLIRPAVATHNLRSIACAISLAEKTGRGRDEYEFQMLHGMSGALEPLITDRELTLRLYLPIGELLQGIAYLVRRLLENSSDQSILPLMPKLDITRILQPPQTGDAEESTTLKGFTNQPLHRFTQFSEREDFVSALEAVESELGKTYPLMLAGHIALEEHVIDSTNPADTTQLVGRVVSAGADDAEMAIRQAQSACSDWRARCFSERADYLDRIAGALAGQRDRFAAWEVKEAGKGWTEADADVAEAIDFLHYYAERARALDRGQNSSLPGEENWLTYQPMGVGVVLPPWNFPLAIPVGMLSAAIACGNCVILKPASQTPVVAWHFCRLLQQIGLPEGVVTCLPGSGAEIGEALVRDPRTHFVAFTGSREVGLHLHHLMSQSIEGQRHIKRLIAEMGGKNAIIIDADADLDDAVTGVIDSAFGYQGQKCSACSRVICLDSIHDRFVYRLTEATRSLSVGDPAEPRNRVGPMISAEAKQRIQQRIEEARITAHPHYIGASKSNHAHYLAPVIFTDVEEESPLAQEEIFGPVLAVMRATDFEDALRIANSTAYALTGGVYSRLPSHLVQAKREFAVGNLYINRKITRAMVHRQPFGGFKLSGMGFKAGGPDYLLQFLQARNVTENTLRRGFAPANPAIGD</sequence>
<evidence type="ECO:0000256" key="3">
    <source>
        <dbReference type="ARBA" id="ARBA00023002"/>
    </source>
</evidence>
<reference evidence="12 13" key="1">
    <citation type="submission" date="2016-06" db="EMBL/GenBank/DDBJ databases">
        <title>Genome sequence of endosymbiont of Candidatus Endolucinida thiodiazotropha.</title>
        <authorList>
            <person name="Poehlein A."/>
            <person name="Koenig S."/>
            <person name="Heiden S.E."/>
            <person name="Thuermer A."/>
            <person name="Voget S."/>
            <person name="Daniel R."/>
            <person name="Markert S."/>
            <person name="Gros O."/>
            <person name="Schweder T."/>
        </authorList>
    </citation>
    <scope>NUCLEOTIDE SEQUENCE [LARGE SCALE GENOMIC DNA]</scope>
    <source>
        <strain evidence="12 13">COS</strain>
    </source>
</reference>
<dbReference type="PIRSF" id="PIRSF000197">
    <property type="entry name" value="Bifunct_PutA"/>
    <property type="match status" value="1"/>
</dbReference>
<dbReference type="Pfam" id="PF01619">
    <property type="entry name" value="Pro_dh"/>
    <property type="match status" value="1"/>
</dbReference>
<evidence type="ECO:0000259" key="11">
    <source>
        <dbReference type="Pfam" id="PF18083"/>
    </source>
</evidence>
<dbReference type="GO" id="GO:0009898">
    <property type="term" value="C:cytoplasmic side of plasma membrane"/>
    <property type="evidence" value="ECO:0007669"/>
    <property type="project" value="TreeGrafter"/>
</dbReference>
<evidence type="ECO:0000256" key="6">
    <source>
        <dbReference type="PIRSR" id="PIRSR000197-1"/>
    </source>
</evidence>
<keyword evidence="13" id="KW-1185">Reference proteome</keyword>
<dbReference type="Pfam" id="PF18083">
    <property type="entry name" value="PutA_N"/>
    <property type="match status" value="1"/>
</dbReference>
<dbReference type="SUPFAM" id="SSF53720">
    <property type="entry name" value="ALDH-like"/>
    <property type="match status" value="1"/>
</dbReference>
<protein>
    <recommendedName>
        <fullName evidence="2">L-glutamate gamma-semialdehyde dehydrogenase</fullName>
        <ecNumber evidence="2">1.2.1.88</ecNumber>
    </recommendedName>
</protein>
<dbReference type="GO" id="GO:0003700">
    <property type="term" value="F:DNA-binding transcription factor activity"/>
    <property type="evidence" value="ECO:0007669"/>
    <property type="project" value="InterPro"/>
</dbReference>
<comment type="catalytic activity">
    <reaction evidence="5">
        <text>L-glutamate 5-semialdehyde + NAD(+) + H2O = L-glutamate + NADH + 2 H(+)</text>
        <dbReference type="Rhea" id="RHEA:30235"/>
        <dbReference type="ChEBI" id="CHEBI:15377"/>
        <dbReference type="ChEBI" id="CHEBI:15378"/>
        <dbReference type="ChEBI" id="CHEBI:29985"/>
        <dbReference type="ChEBI" id="CHEBI:57540"/>
        <dbReference type="ChEBI" id="CHEBI:57945"/>
        <dbReference type="ChEBI" id="CHEBI:58066"/>
        <dbReference type="EC" id="1.2.1.88"/>
    </reaction>
</comment>
<feature type="domain" description="Aldehyde dehydrogenase" evidence="9">
    <location>
        <begin position="490"/>
        <end position="950"/>
    </location>
</feature>
<evidence type="ECO:0000259" key="9">
    <source>
        <dbReference type="Pfam" id="PF00171"/>
    </source>
</evidence>
<dbReference type="InterPro" id="IPR041514">
    <property type="entry name" value="PutA_N"/>
</dbReference>
<evidence type="ECO:0000259" key="10">
    <source>
        <dbReference type="Pfam" id="PF01619"/>
    </source>
</evidence>
<evidence type="ECO:0000256" key="4">
    <source>
        <dbReference type="ARBA" id="ARBA00023027"/>
    </source>
</evidence>
<dbReference type="SUPFAM" id="SSF51730">
    <property type="entry name" value="FAD-linked oxidoreductase"/>
    <property type="match status" value="1"/>
</dbReference>
<dbReference type="PANTHER" id="PTHR42862:SF1">
    <property type="entry name" value="DELTA-1-PYRROLINE-5-CARBOXYLATE DEHYDROGENASE 2, ISOFORM A-RELATED"/>
    <property type="match status" value="1"/>
</dbReference>
<name>A0A7Z0VIF9_9GAMM</name>
<dbReference type="GO" id="GO:0004657">
    <property type="term" value="F:proline dehydrogenase activity"/>
    <property type="evidence" value="ECO:0007669"/>
    <property type="project" value="InterPro"/>
</dbReference>
<accession>A0A7Z0VIF9</accession>
<feature type="domain" description="Proline dehydrogenase" evidence="10">
    <location>
        <begin position="128"/>
        <end position="414"/>
    </location>
</feature>
<evidence type="ECO:0000313" key="12">
    <source>
        <dbReference type="EMBL" id="ODJ85786.1"/>
    </source>
</evidence>
<evidence type="ECO:0000313" key="13">
    <source>
        <dbReference type="Proteomes" id="UP000094769"/>
    </source>
</evidence>
<keyword evidence="4" id="KW-0520">NAD</keyword>
<dbReference type="InterPro" id="IPR016162">
    <property type="entry name" value="Ald_DH_N"/>
</dbReference>
<dbReference type="EC" id="1.2.1.88" evidence="2"/>
<dbReference type="GO" id="GO:0010133">
    <property type="term" value="P:L-proline catabolic process to L-glutamate"/>
    <property type="evidence" value="ECO:0007669"/>
    <property type="project" value="InterPro"/>
</dbReference>
<dbReference type="EMBL" id="MARB01000035">
    <property type="protein sequence ID" value="ODJ85786.1"/>
    <property type="molecule type" value="Genomic_DNA"/>
</dbReference>
<dbReference type="Pfam" id="PF00171">
    <property type="entry name" value="Aldedh"/>
    <property type="match status" value="1"/>
</dbReference>
<dbReference type="PANTHER" id="PTHR42862">
    <property type="entry name" value="DELTA-1-PYRROLINE-5-CARBOXYLATE DEHYDROGENASE 1, ISOFORM A-RELATED"/>
    <property type="match status" value="1"/>
</dbReference>
<dbReference type="Gene3D" id="3.40.309.10">
    <property type="entry name" value="Aldehyde Dehydrogenase, Chain A, domain 2"/>
    <property type="match status" value="1"/>
</dbReference>
<dbReference type="PROSITE" id="PS00070">
    <property type="entry name" value="ALDEHYDE_DEHYDR_CYS"/>
    <property type="match status" value="1"/>
</dbReference>
<gene>
    <name evidence="12" type="primary">rocA1</name>
    <name evidence="12" type="ORF">CODIS_39650</name>
</gene>
<dbReference type="InterPro" id="IPR029041">
    <property type="entry name" value="FAD-linked_oxidoreductase-like"/>
</dbReference>
<comment type="similarity">
    <text evidence="8">Belongs to the aldehyde dehydrogenase family.</text>
</comment>
<dbReference type="Proteomes" id="UP000094769">
    <property type="component" value="Unassembled WGS sequence"/>
</dbReference>
<dbReference type="RefSeq" id="WP_069128281.1">
    <property type="nucleotide sequence ID" value="NZ_MARB01000035.1"/>
</dbReference>
<evidence type="ECO:0000256" key="2">
    <source>
        <dbReference type="ARBA" id="ARBA00012884"/>
    </source>
</evidence>
<evidence type="ECO:0000256" key="8">
    <source>
        <dbReference type="RuleBase" id="RU003345"/>
    </source>
</evidence>
<dbReference type="InterPro" id="IPR015590">
    <property type="entry name" value="Aldehyde_DH_dom"/>
</dbReference>
<dbReference type="InterPro" id="IPR050485">
    <property type="entry name" value="Proline_metab_enzyme"/>
</dbReference>
<keyword evidence="3 8" id="KW-0560">Oxidoreductase</keyword>
<proteinExistence type="inferred from homology"/>
<dbReference type="InterPro" id="IPR029510">
    <property type="entry name" value="Ald_DH_CS_GLU"/>
</dbReference>
<comment type="pathway">
    <text evidence="1">Amino-acid degradation; L-proline degradation into L-glutamate; L-glutamate from L-proline: step 2/2.</text>
</comment>
<dbReference type="AlphaFoldDB" id="A0A7Z0VIF9"/>
<dbReference type="InterPro" id="IPR002872">
    <property type="entry name" value="Proline_DH_dom"/>
</dbReference>
<organism evidence="12 13">
    <name type="scientific">Candidatus Thiodiazotropha endolucinida</name>
    <dbReference type="NCBI Taxonomy" id="1655433"/>
    <lineage>
        <taxon>Bacteria</taxon>
        <taxon>Pseudomonadati</taxon>
        <taxon>Pseudomonadota</taxon>
        <taxon>Gammaproteobacteria</taxon>
        <taxon>Chromatiales</taxon>
        <taxon>Sedimenticolaceae</taxon>
        <taxon>Candidatus Thiodiazotropha</taxon>
    </lineage>
</organism>
<feature type="active site" evidence="6 7">
    <location>
        <position position="725"/>
    </location>
</feature>
<evidence type="ECO:0000256" key="7">
    <source>
        <dbReference type="PROSITE-ProRule" id="PRU10007"/>
    </source>
</evidence>
<dbReference type="Gene3D" id="3.40.605.10">
    <property type="entry name" value="Aldehyde Dehydrogenase, Chain A, domain 1"/>
    <property type="match status" value="1"/>
</dbReference>
<dbReference type="InterPro" id="IPR016161">
    <property type="entry name" value="Ald_DH/histidinol_DH"/>
</dbReference>
<dbReference type="FunFam" id="3.40.309.10:FF:000005">
    <property type="entry name" value="1-pyrroline-5-carboxylate dehydrogenase 1"/>
    <property type="match status" value="1"/>
</dbReference>
<feature type="domain" description="Proline utilization A N-terminal" evidence="11">
    <location>
        <begin position="5"/>
        <end position="115"/>
    </location>
</feature>
<dbReference type="InterPro" id="IPR016163">
    <property type="entry name" value="Ald_DH_C"/>
</dbReference>
<dbReference type="Gene3D" id="3.20.20.220">
    <property type="match status" value="1"/>
</dbReference>
<evidence type="ECO:0000256" key="1">
    <source>
        <dbReference type="ARBA" id="ARBA00004786"/>
    </source>
</evidence>
<feature type="active site" evidence="6">
    <location>
        <position position="759"/>
    </location>
</feature>